<feature type="transmembrane region" description="Helical" evidence="12">
    <location>
        <begin position="20"/>
        <end position="40"/>
    </location>
</feature>
<evidence type="ECO:0000256" key="9">
    <source>
        <dbReference type="ARBA" id="ARBA00022989"/>
    </source>
</evidence>
<feature type="binding site" evidence="12">
    <location>
        <position position="231"/>
    </location>
    <ligand>
        <name>Zn(2+)</name>
        <dbReference type="ChEBI" id="CHEBI:29105"/>
        <note>catalytic</note>
    </ligand>
</feature>
<keyword evidence="11 12" id="KW-0472">Membrane</keyword>
<comment type="similarity">
    <text evidence="2 12">Belongs to the peptidase M48B family.</text>
</comment>
<evidence type="ECO:0000256" key="7">
    <source>
        <dbReference type="ARBA" id="ARBA00022801"/>
    </source>
</evidence>
<dbReference type="CDD" id="cd07340">
    <property type="entry name" value="M48B_Htpx_like"/>
    <property type="match status" value="1"/>
</dbReference>
<keyword evidence="8 12" id="KW-0862">Zinc</keyword>
<evidence type="ECO:0000256" key="3">
    <source>
        <dbReference type="ARBA" id="ARBA00022475"/>
    </source>
</evidence>
<feature type="binding site" evidence="12">
    <location>
        <position position="147"/>
    </location>
    <ligand>
        <name>Zn(2+)</name>
        <dbReference type="ChEBI" id="CHEBI:29105"/>
        <note>catalytic</note>
    </ligand>
</feature>
<evidence type="ECO:0000256" key="5">
    <source>
        <dbReference type="ARBA" id="ARBA00022692"/>
    </source>
</evidence>
<evidence type="ECO:0000256" key="1">
    <source>
        <dbReference type="ARBA" id="ARBA00004651"/>
    </source>
</evidence>
<gene>
    <name evidence="12" type="primary">htpX</name>
    <name evidence="14" type="ORF">ENP94_04910</name>
    <name evidence="15" type="ORF">ENS16_06345</name>
</gene>
<dbReference type="AlphaFoldDB" id="A0A7C1NFB6"/>
<evidence type="ECO:0000256" key="4">
    <source>
        <dbReference type="ARBA" id="ARBA00022670"/>
    </source>
</evidence>
<keyword evidence="10 12" id="KW-0482">Metalloprotease</keyword>
<evidence type="ECO:0000256" key="11">
    <source>
        <dbReference type="ARBA" id="ARBA00023136"/>
    </source>
</evidence>
<evidence type="ECO:0000313" key="15">
    <source>
        <dbReference type="EMBL" id="HFJ54292.1"/>
    </source>
</evidence>
<feature type="transmembrane region" description="Helical" evidence="12">
    <location>
        <begin position="200"/>
        <end position="222"/>
    </location>
</feature>
<keyword evidence="3 12" id="KW-1003">Cell membrane</keyword>
<feature type="active site" evidence="12">
    <location>
        <position position="148"/>
    </location>
</feature>
<dbReference type="PANTHER" id="PTHR43221:SF1">
    <property type="entry name" value="PROTEASE HTPX"/>
    <property type="match status" value="1"/>
</dbReference>
<keyword evidence="7 12" id="KW-0378">Hydrolase</keyword>
<reference evidence="14" key="1">
    <citation type="journal article" date="2020" name="mSystems">
        <title>Genome- and Community-Level Interaction Insights into Carbon Utilization and Element Cycling Functions of Hydrothermarchaeota in Hydrothermal Sediment.</title>
        <authorList>
            <person name="Zhou Z."/>
            <person name="Liu Y."/>
            <person name="Xu W."/>
            <person name="Pan J."/>
            <person name="Luo Z.H."/>
            <person name="Li M."/>
        </authorList>
    </citation>
    <scope>NUCLEOTIDE SEQUENCE [LARGE SCALE GENOMIC DNA]</scope>
    <source>
        <strain evidence="14">SpSt-265</strain>
        <strain evidence="15">SpSt-465</strain>
    </source>
</reference>
<dbReference type="EC" id="3.4.24.-" evidence="12"/>
<accession>A0A7C1NFB6</accession>
<evidence type="ECO:0000313" key="14">
    <source>
        <dbReference type="EMBL" id="HEA87337.1"/>
    </source>
</evidence>
<keyword evidence="6 12" id="KW-0479">Metal-binding</keyword>
<dbReference type="Pfam" id="PF01435">
    <property type="entry name" value="Peptidase_M48"/>
    <property type="match status" value="1"/>
</dbReference>
<keyword evidence="5 12" id="KW-0812">Transmembrane</keyword>
<dbReference type="GO" id="GO:0004222">
    <property type="term" value="F:metalloendopeptidase activity"/>
    <property type="evidence" value="ECO:0007669"/>
    <property type="project" value="UniProtKB-UniRule"/>
</dbReference>
<feature type="binding site" evidence="12">
    <location>
        <position position="151"/>
    </location>
    <ligand>
        <name>Zn(2+)</name>
        <dbReference type="ChEBI" id="CHEBI:29105"/>
        <note>catalytic</note>
    </ligand>
</feature>
<keyword evidence="9 12" id="KW-1133">Transmembrane helix</keyword>
<evidence type="ECO:0000256" key="2">
    <source>
        <dbReference type="ARBA" id="ARBA00009779"/>
    </source>
</evidence>
<evidence type="ECO:0000256" key="6">
    <source>
        <dbReference type="ARBA" id="ARBA00022723"/>
    </source>
</evidence>
<organism evidence="14">
    <name type="scientific">candidate division WOR-3 bacterium</name>
    <dbReference type="NCBI Taxonomy" id="2052148"/>
    <lineage>
        <taxon>Bacteria</taxon>
        <taxon>Bacteria division WOR-3</taxon>
    </lineage>
</organism>
<comment type="cofactor">
    <cofactor evidence="12">
        <name>Zn(2+)</name>
        <dbReference type="ChEBI" id="CHEBI:29105"/>
    </cofactor>
    <text evidence="12">Binds 1 zinc ion per subunit.</text>
</comment>
<evidence type="ECO:0000259" key="13">
    <source>
        <dbReference type="Pfam" id="PF01435"/>
    </source>
</evidence>
<comment type="subcellular location">
    <subcellularLocation>
        <location evidence="1 12">Cell membrane</location>
        <topology evidence="1 12">Multi-pass membrane protein</topology>
    </subcellularLocation>
</comment>
<feature type="transmembrane region" description="Helical" evidence="12">
    <location>
        <begin position="46"/>
        <end position="64"/>
    </location>
</feature>
<sequence>MTGHFHLYQLISRNKLKSAIFIIALSVLLGLAGYTLGYLLNWGIEAYILMGIFIIFYNLLLYYTSDKLALAVNRARPASADEYYELHNVVEEVALAAGIPKPRVYVVDDEAPNAFATGRNPENASVAVTTGLLQLMNREELQGVIAHEVAHIRNYDILLMTIVAIMGGLLILFRDIIFRWGVFAGTGRRRDDSRRSSGQLGLILLLVGVVLALISPILIALLRAAVSREREYLADATGAYIVRNPYGLANALRKIGGWTGRLKIASDATAHMFTANPFGKDRNAKNNLFATHPPLEERISRLEQLTF</sequence>
<keyword evidence="4 12" id="KW-0645">Protease</keyword>
<dbReference type="InterPro" id="IPR001915">
    <property type="entry name" value="Peptidase_M48"/>
</dbReference>
<dbReference type="EMBL" id="DSTU01000008">
    <property type="protein sequence ID" value="HFJ54292.1"/>
    <property type="molecule type" value="Genomic_DNA"/>
</dbReference>
<proteinExistence type="inferred from homology"/>
<dbReference type="GO" id="GO:0008270">
    <property type="term" value="F:zinc ion binding"/>
    <property type="evidence" value="ECO:0007669"/>
    <property type="project" value="UniProtKB-UniRule"/>
</dbReference>
<dbReference type="GO" id="GO:0006508">
    <property type="term" value="P:proteolysis"/>
    <property type="evidence" value="ECO:0007669"/>
    <property type="project" value="UniProtKB-KW"/>
</dbReference>
<comment type="caution">
    <text evidence="14">The sequence shown here is derived from an EMBL/GenBank/DDBJ whole genome shotgun (WGS) entry which is preliminary data.</text>
</comment>
<dbReference type="InterPro" id="IPR022919">
    <property type="entry name" value="Pept_M48_protease_HtpX"/>
</dbReference>
<feature type="transmembrane region" description="Helical" evidence="12">
    <location>
        <begin position="157"/>
        <end position="180"/>
    </location>
</feature>
<feature type="domain" description="Peptidase M48" evidence="13">
    <location>
        <begin position="85"/>
        <end position="305"/>
    </location>
</feature>
<dbReference type="InterPro" id="IPR050083">
    <property type="entry name" value="HtpX_protease"/>
</dbReference>
<dbReference type="GO" id="GO:0005886">
    <property type="term" value="C:plasma membrane"/>
    <property type="evidence" value="ECO:0007669"/>
    <property type="project" value="UniProtKB-SubCell"/>
</dbReference>
<dbReference type="EMBL" id="DSLG01000005">
    <property type="protein sequence ID" value="HEA87337.1"/>
    <property type="molecule type" value="Genomic_DNA"/>
</dbReference>
<dbReference type="PANTHER" id="PTHR43221">
    <property type="entry name" value="PROTEASE HTPX"/>
    <property type="match status" value="1"/>
</dbReference>
<evidence type="ECO:0000256" key="8">
    <source>
        <dbReference type="ARBA" id="ARBA00022833"/>
    </source>
</evidence>
<name>A0A7C1NFB6_UNCW3</name>
<dbReference type="Gene3D" id="3.30.2010.10">
    <property type="entry name" value="Metalloproteases ('zincins'), catalytic domain"/>
    <property type="match status" value="1"/>
</dbReference>
<evidence type="ECO:0000256" key="10">
    <source>
        <dbReference type="ARBA" id="ARBA00023049"/>
    </source>
</evidence>
<evidence type="ECO:0000256" key="12">
    <source>
        <dbReference type="HAMAP-Rule" id="MF_00188"/>
    </source>
</evidence>
<dbReference type="HAMAP" id="MF_00188">
    <property type="entry name" value="Pept_M48_protease_HtpX"/>
    <property type="match status" value="1"/>
</dbReference>
<protein>
    <recommendedName>
        <fullName evidence="12">Protease HtpX homolog</fullName>
        <ecNumber evidence="12">3.4.24.-</ecNumber>
    </recommendedName>
</protein>